<dbReference type="EMBL" id="LHXN01000020">
    <property type="protein sequence ID" value="KXA93000.1"/>
    <property type="molecule type" value="Genomic_DNA"/>
</dbReference>
<sequence length="73" mass="8096">MNSDLPSRLRGSFERREYQVKVFDEVRSRNSLVELPTGLGITMIAVDPDTPSTPKDFSLLAIIEKVISTSPSS</sequence>
<protein>
    <submittedName>
        <fullName evidence="1">Uncharacterized protein</fullName>
    </submittedName>
</protein>
<dbReference type="Gene3D" id="3.40.50.300">
    <property type="entry name" value="P-loop containing nucleotide triphosphate hydrolases"/>
    <property type="match status" value="1"/>
</dbReference>
<comment type="caution">
    <text evidence="1">The sequence shown here is derived from an EMBL/GenBank/DDBJ whole genome shotgun (WGS) entry which is preliminary data.</text>
</comment>
<accession>A0A133UFR6</accession>
<proteinExistence type="predicted"/>
<dbReference type="AlphaFoldDB" id="A0A133UFR6"/>
<dbReference type="Proteomes" id="UP000070373">
    <property type="component" value="Unassembled WGS sequence"/>
</dbReference>
<evidence type="ECO:0000313" key="2">
    <source>
        <dbReference type="Proteomes" id="UP000070373"/>
    </source>
</evidence>
<dbReference type="InterPro" id="IPR027417">
    <property type="entry name" value="P-loop_NTPase"/>
</dbReference>
<evidence type="ECO:0000313" key="1">
    <source>
        <dbReference type="EMBL" id="KXA93000.1"/>
    </source>
</evidence>
<organism evidence="1 2">
    <name type="scientific">candidate division MSBL1 archaeon SCGC-AAA259E17</name>
    <dbReference type="NCBI Taxonomy" id="1698263"/>
    <lineage>
        <taxon>Archaea</taxon>
        <taxon>Methanobacteriati</taxon>
        <taxon>Methanobacteriota</taxon>
        <taxon>candidate division MSBL1</taxon>
    </lineage>
</organism>
<gene>
    <name evidence="1" type="ORF">AKJ64_01665</name>
</gene>
<name>A0A133UFR6_9EURY</name>
<keyword evidence="2" id="KW-1185">Reference proteome</keyword>
<reference evidence="1 2" key="1">
    <citation type="journal article" date="2016" name="Sci. Rep.">
        <title>Metabolic traits of an uncultured archaeal lineage -MSBL1- from brine pools of the Red Sea.</title>
        <authorList>
            <person name="Mwirichia R."/>
            <person name="Alam I."/>
            <person name="Rashid M."/>
            <person name="Vinu M."/>
            <person name="Ba-Alawi W."/>
            <person name="Anthony Kamau A."/>
            <person name="Kamanda Ngugi D."/>
            <person name="Goker M."/>
            <person name="Klenk H.P."/>
            <person name="Bajic V."/>
            <person name="Stingl U."/>
        </authorList>
    </citation>
    <scope>NUCLEOTIDE SEQUENCE [LARGE SCALE GENOMIC DNA]</scope>
    <source>
        <strain evidence="1">SCGC-AAA259E17</strain>
    </source>
</reference>